<comment type="caution">
    <text evidence="5">Lacks conserved residue(s) required for the propagation of feature annotation.</text>
</comment>
<organism evidence="7 8">
    <name type="scientific">Alteromonas ponticola</name>
    <dbReference type="NCBI Taxonomy" id="2720613"/>
    <lineage>
        <taxon>Bacteria</taxon>
        <taxon>Pseudomonadati</taxon>
        <taxon>Pseudomonadota</taxon>
        <taxon>Gammaproteobacteria</taxon>
        <taxon>Alteromonadales</taxon>
        <taxon>Alteromonadaceae</taxon>
        <taxon>Alteromonas/Salinimonas group</taxon>
        <taxon>Alteromonas</taxon>
    </lineage>
</organism>
<evidence type="ECO:0000256" key="5">
    <source>
        <dbReference type="HAMAP-Rule" id="MF_01948"/>
    </source>
</evidence>
<accession>A0ABX1R5L7</accession>
<keyword evidence="3 5" id="KW-1133">Transmembrane helix</keyword>
<keyword evidence="8" id="KW-1185">Reference proteome</keyword>
<evidence type="ECO:0000256" key="3">
    <source>
        <dbReference type="ARBA" id="ARBA00022989"/>
    </source>
</evidence>
<evidence type="ECO:0000313" key="7">
    <source>
        <dbReference type="EMBL" id="NMH61073.1"/>
    </source>
</evidence>
<keyword evidence="2 5" id="KW-0812">Transmembrane</keyword>
<evidence type="ECO:0000256" key="1">
    <source>
        <dbReference type="ARBA" id="ARBA00022475"/>
    </source>
</evidence>
<proteinExistence type="inferred from homology"/>
<dbReference type="EMBL" id="JAATNW010000007">
    <property type="protein sequence ID" value="NMH61073.1"/>
    <property type="molecule type" value="Genomic_DNA"/>
</dbReference>
<reference evidence="7 8" key="1">
    <citation type="submission" date="2020-03" db="EMBL/GenBank/DDBJ databases">
        <title>Alteromonas ponticola sp. nov., isolated from seawater.</title>
        <authorList>
            <person name="Yoon J.-H."/>
            <person name="Kim Y.-O."/>
        </authorList>
    </citation>
    <scope>NUCLEOTIDE SEQUENCE [LARGE SCALE GENOMIC DNA]</scope>
    <source>
        <strain evidence="7 8">MYP5</strain>
    </source>
</reference>
<keyword evidence="1 5" id="KW-1003">Cell membrane</keyword>
<comment type="similarity">
    <text evidence="5">Belongs to the LapA family.</text>
</comment>
<dbReference type="HAMAP" id="MF_01948">
    <property type="entry name" value="LPS_assembly_LapA"/>
    <property type="match status" value="1"/>
</dbReference>
<evidence type="ECO:0000313" key="8">
    <source>
        <dbReference type="Proteomes" id="UP000709336"/>
    </source>
</evidence>
<gene>
    <name evidence="5" type="primary">lapA</name>
    <name evidence="7" type="ORF">HCJ96_13660</name>
</gene>
<keyword evidence="4 5" id="KW-0472">Membrane</keyword>
<feature type="transmembrane region" description="Helical" evidence="5">
    <location>
        <begin position="43"/>
        <end position="67"/>
    </location>
</feature>
<evidence type="ECO:0000256" key="4">
    <source>
        <dbReference type="ARBA" id="ARBA00023136"/>
    </source>
</evidence>
<name>A0ABX1R5L7_9ALTE</name>
<evidence type="ECO:0000259" key="6">
    <source>
        <dbReference type="Pfam" id="PF06305"/>
    </source>
</evidence>
<sequence length="85" mass="9144">MKGIISLILILVLLALAFAVGSQNEAVIAVNYLIAQSDMRVSTLIAISIAVGVVIGLLLMIVSWLALRVQLMTARAKIRKLTKEV</sequence>
<comment type="caution">
    <text evidence="7">The sequence shown here is derived from an EMBL/GenBank/DDBJ whole genome shotgun (WGS) entry which is preliminary data.</text>
</comment>
<keyword evidence="5" id="KW-0997">Cell inner membrane</keyword>
<dbReference type="Proteomes" id="UP000709336">
    <property type="component" value="Unassembled WGS sequence"/>
</dbReference>
<dbReference type="RefSeq" id="WP_169211630.1">
    <property type="nucleotide sequence ID" value="NZ_JAATNW010000007.1"/>
</dbReference>
<evidence type="ECO:0000256" key="2">
    <source>
        <dbReference type="ARBA" id="ARBA00022692"/>
    </source>
</evidence>
<protein>
    <recommendedName>
        <fullName evidence="5">Probable lipopolysaccharide assembly protein A</fullName>
    </recommendedName>
</protein>
<feature type="domain" description="Lipopolysaccharide assembly protein A" evidence="6">
    <location>
        <begin position="23"/>
        <end position="85"/>
    </location>
</feature>
<dbReference type="InterPro" id="IPR032906">
    <property type="entry name" value="LapA"/>
</dbReference>
<dbReference type="Pfam" id="PF06305">
    <property type="entry name" value="LapA_dom"/>
    <property type="match status" value="1"/>
</dbReference>
<dbReference type="InterPro" id="IPR010445">
    <property type="entry name" value="LapA_dom"/>
</dbReference>
<comment type="subcellular location">
    <subcellularLocation>
        <location evidence="5">Cell inner membrane</location>
        <topology evidence="5">Single-pass membrane protein</topology>
    </subcellularLocation>
</comment>
<comment type="function">
    <text evidence="5">Involved in the assembly of lipopolysaccharide (LPS).</text>
</comment>